<feature type="transmembrane region" description="Helical" evidence="1">
    <location>
        <begin position="12"/>
        <end position="31"/>
    </location>
</feature>
<dbReference type="Proteomes" id="UP001523234">
    <property type="component" value="Unassembled WGS sequence"/>
</dbReference>
<keyword evidence="1" id="KW-0472">Membrane</keyword>
<dbReference type="EMBL" id="JAMWYK010000002">
    <property type="protein sequence ID" value="MCO0831904.1"/>
    <property type="molecule type" value="Genomic_DNA"/>
</dbReference>
<comment type="caution">
    <text evidence="2">The sequence shown here is derived from an EMBL/GenBank/DDBJ whole genome shotgun (WGS) entry which is preliminary data.</text>
</comment>
<keyword evidence="3" id="KW-1185">Reference proteome</keyword>
<evidence type="ECO:0000256" key="1">
    <source>
        <dbReference type="SAM" id="Phobius"/>
    </source>
</evidence>
<name>A0ABT0ZPJ3_9LACO</name>
<keyword evidence="1" id="KW-1133">Transmembrane helix</keyword>
<protein>
    <recommendedName>
        <fullName evidence="4">Phage protein</fullName>
    </recommendedName>
</protein>
<accession>A0ABT0ZPJ3</accession>
<proteinExistence type="predicted"/>
<organism evidence="2 3">
    <name type="scientific">Fructobacillus apis</name>
    <dbReference type="NCBI Taxonomy" id="2935017"/>
    <lineage>
        <taxon>Bacteria</taxon>
        <taxon>Bacillati</taxon>
        <taxon>Bacillota</taxon>
        <taxon>Bacilli</taxon>
        <taxon>Lactobacillales</taxon>
        <taxon>Lactobacillaceae</taxon>
        <taxon>Fructobacillus</taxon>
    </lineage>
</organism>
<evidence type="ECO:0008006" key="4">
    <source>
        <dbReference type="Google" id="ProtNLM"/>
    </source>
</evidence>
<dbReference type="RefSeq" id="WP_252442619.1">
    <property type="nucleotide sequence ID" value="NZ_JAMWYK010000002.1"/>
</dbReference>
<sequence>MPNLGIDQWCEIIGAIGTLSAGIAWAIRWGMKPMMMMIDSLKEQIAVMNKRDEKTQTTIEEMDDRLNDHETRIKVIEYQNKTA</sequence>
<evidence type="ECO:0000313" key="2">
    <source>
        <dbReference type="EMBL" id="MCO0831904.1"/>
    </source>
</evidence>
<keyword evidence="1" id="KW-0812">Transmembrane</keyword>
<reference evidence="2 3" key="1">
    <citation type="submission" date="2022-06" db="EMBL/GenBank/DDBJ databases">
        <title>Fructobacillus taiwanensis sp. nov., isolated from the honeybee.</title>
        <authorList>
            <person name="Chen Y.-S."/>
            <person name="Wang L.-T."/>
            <person name="Lee Y.-S."/>
            <person name="Chang Y.-C."/>
            <person name="Wu H.-C."/>
            <person name="Liao C.-Y."/>
            <person name="Chen W.-H."/>
            <person name="Deng J.-N."/>
            <person name="Wang Y.-H."/>
        </authorList>
    </citation>
    <scope>NUCLEOTIDE SEQUENCE [LARGE SCALE GENOMIC DNA]</scope>
    <source>
        <strain evidence="2 3">W13</strain>
    </source>
</reference>
<evidence type="ECO:0000313" key="3">
    <source>
        <dbReference type="Proteomes" id="UP001523234"/>
    </source>
</evidence>
<gene>
    <name evidence="2" type="ORF">NFX39_02185</name>
</gene>